<sequence>MRLYSVNSATSDLSASAPDTRLTMFSHGGSSFDDCHTQTSPTPAATLVHSRGPSYNAGPSFINWVSAGGEDGLCNLHVVPPGNLAMPEPVQRRKDSNNATRAMSEAKP</sequence>
<organism evidence="2 3">
    <name type="scientific">Fusarium poae</name>
    <dbReference type="NCBI Taxonomy" id="36050"/>
    <lineage>
        <taxon>Eukaryota</taxon>
        <taxon>Fungi</taxon>
        <taxon>Dikarya</taxon>
        <taxon>Ascomycota</taxon>
        <taxon>Pezizomycotina</taxon>
        <taxon>Sordariomycetes</taxon>
        <taxon>Hypocreomycetidae</taxon>
        <taxon>Hypocreales</taxon>
        <taxon>Nectriaceae</taxon>
        <taxon>Fusarium</taxon>
    </lineage>
</organism>
<dbReference type="Proteomes" id="UP000091967">
    <property type="component" value="Unassembled WGS sequence"/>
</dbReference>
<reference evidence="2 3" key="1">
    <citation type="submission" date="2016-06" db="EMBL/GenBank/DDBJ databases">
        <title>Living apart together: crosstalk between the core and supernumerary genomes in a fungal plant pathogen.</title>
        <authorList>
            <person name="Vanheule A."/>
            <person name="Audenaert K."/>
            <person name="Warris S."/>
            <person name="Van De Geest H."/>
            <person name="Schijlen E."/>
            <person name="Hofte M."/>
            <person name="De Saeger S."/>
            <person name="Haesaert G."/>
            <person name="Waalwijk C."/>
            <person name="Van Der Lee T."/>
        </authorList>
    </citation>
    <scope>NUCLEOTIDE SEQUENCE [LARGE SCALE GENOMIC DNA]</scope>
    <source>
        <strain evidence="2 3">2516</strain>
    </source>
</reference>
<name>A0A1B8ASE2_FUSPO</name>
<dbReference type="EMBL" id="LYXU01000002">
    <property type="protein sequence ID" value="OBS23445.1"/>
    <property type="molecule type" value="Genomic_DNA"/>
</dbReference>
<comment type="caution">
    <text evidence="2">The sequence shown here is derived from an EMBL/GenBank/DDBJ whole genome shotgun (WGS) entry which is preliminary data.</text>
</comment>
<keyword evidence="3" id="KW-1185">Reference proteome</keyword>
<proteinExistence type="predicted"/>
<dbReference type="AlphaFoldDB" id="A0A1B8ASE2"/>
<evidence type="ECO:0000256" key="1">
    <source>
        <dbReference type="SAM" id="MobiDB-lite"/>
    </source>
</evidence>
<gene>
    <name evidence="2" type="ORF">FPOA_03994</name>
</gene>
<protein>
    <submittedName>
        <fullName evidence="2">Uncharacterized protein</fullName>
    </submittedName>
</protein>
<feature type="region of interest" description="Disordered" evidence="1">
    <location>
        <begin position="83"/>
        <end position="108"/>
    </location>
</feature>
<accession>A0A1B8ASE2</accession>
<evidence type="ECO:0000313" key="3">
    <source>
        <dbReference type="Proteomes" id="UP000091967"/>
    </source>
</evidence>
<evidence type="ECO:0000313" key="2">
    <source>
        <dbReference type="EMBL" id="OBS23445.1"/>
    </source>
</evidence>